<dbReference type="CDD" id="cd09630">
    <property type="entry name" value="CDH_like_cytochrome"/>
    <property type="match status" value="1"/>
</dbReference>
<dbReference type="Pfam" id="PF16010">
    <property type="entry name" value="CDH-cyt"/>
    <property type="match status" value="1"/>
</dbReference>
<sequence>MGLLKASTALLAAIGSAAAAPTPESQQVAATTKYCDAASTICYSEFTSTNNIAFRIAIPDTATASAPFDVLLQIVAPKATGWAAIAWGGQMAYNPLTVAWPNAATVVVSSRRATAHTLPGAYAGASYTVLPTSATNTTHWKLDVLAQGVSTWTDASGKAAGLNPASTAVPLAWGSSSRAVTTPASNTSTFAGHDAKGKFTHDLSSAKIAGFEGLVAKLQGTGAAA</sequence>
<dbReference type="PANTHER" id="PTHR47797:SF5">
    <property type="entry name" value="CELLOBIOSE DEHYDROGENASE CYTOCHROME DOMAIN-CONTAINING PROTEIN"/>
    <property type="match status" value="1"/>
</dbReference>
<dbReference type="AlphaFoldDB" id="A0AA38S9N5"/>
<dbReference type="Proteomes" id="UP001174691">
    <property type="component" value="Unassembled WGS sequence"/>
</dbReference>
<proteinExistence type="predicted"/>
<evidence type="ECO:0000259" key="2">
    <source>
        <dbReference type="Pfam" id="PF16010"/>
    </source>
</evidence>
<dbReference type="SUPFAM" id="SSF49344">
    <property type="entry name" value="CBD9-like"/>
    <property type="match status" value="1"/>
</dbReference>
<keyword evidence="1" id="KW-0732">Signal</keyword>
<evidence type="ECO:0000313" key="3">
    <source>
        <dbReference type="EMBL" id="KAJ9160766.1"/>
    </source>
</evidence>
<dbReference type="PANTHER" id="PTHR47797">
    <property type="entry name" value="DEHYDROGENASE, PUTATIVE (AFU_ORTHOLOGUE AFUA_8G05805)-RELATED"/>
    <property type="match status" value="1"/>
</dbReference>
<reference evidence="3" key="1">
    <citation type="submission" date="2022-07" db="EMBL/GenBank/DDBJ databases">
        <title>Fungi with potential for degradation of polypropylene.</title>
        <authorList>
            <person name="Gostincar C."/>
        </authorList>
    </citation>
    <scope>NUCLEOTIDE SEQUENCE</scope>
    <source>
        <strain evidence="3">EXF-13287</strain>
    </source>
</reference>
<feature type="chain" id="PRO_5041285185" description="Cellobiose dehydrogenase-like cytochrome domain-containing protein" evidence="1">
    <location>
        <begin position="20"/>
        <end position="225"/>
    </location>
</feature>
<dbReference type="Gene3D" id="2.60.40.1210">
    <property type="entry name" value="Cellobiose dehydrogenase, cytochrome domain"/>
    <property type="match status" value="1"/>
</dbReference>
<accession>A0AA38S9N5</accession>
<dbReference type="EMBL" id="JANBVN010000031">
    <property type="protein sequence ID" value="KAJ9160766.1"/>
    <property type="molecule type" value="Genomic_DNA"/>
</dbReference>
<evidence type="ECO:0000313" key="4">
    <source>
        <dbReference type="Proteomes" id="UP001174691"/>
    </source>
</evidence>
<name>A0AA38S9N5_9PEZI</name>
<feature type="domain" description="Cellobiose dehydrogenase-like cytochrome" evidence="2">
    <location>
        <begin position="34"/>
        <end position="212"/>
    </location>
</feature>
<dbReference type="InterPro" id="IPR015920">
    <property type="entry name" value="Cellobiose_DH-like_cyt"/>
</dbReference>
<organism evidence="3 4">
    <name type="scientific">Coniochaeta hoffmannii</name>
    <dbReference type="NCBI Taxonomy" id="91930"/>
    <lineage>
        <taxon>Eukaryota</taxon>
        <taxon>Fungi</taxon>
        <taxon>Dikarya</taxon>
        <taxon>Ascomycota</taxon>
        <taxon>Pezizomycotina</taxon>
        <taxon>Sordariomycetes</taxon>
        <taxon>Sordariomycetidae</taxon>
        <taxon>Coniochaetales</taxon>
        <taxon>Coniochaetaceae</taxon>
        <taxon>Coniochaeta</taxon>
    </lineage>
</organism>
<evidence type="ECO:0000256" key="1">
    <source>
        <dbReference type="SAM" id="SignalP"/>
    </source>
</evidence>
<keyword evidence="4" id="KW-1185">Reference proteome</keyword>
<comment type="caution">
    <text evidence="3">The sequence shown here is derived from an EMBL/GenBank/DDBJ whole genome shotgun (WGS) entry which is preliminary data.</text>
</comment>
<feature type="signal peptide" evidence="1">
    <location>
        <begin position="1"/>
        <end position="19"/>
    </location>
</feature>
<protein>
    <recommendedName>
        <fullName evidence="2">Cellobiose dehydrogenase-like cytochrome domain-containing protein</fullName>
    </recommendedName>
</protein>
<gene>
    <name evidence="3" type="ORF">NKR19_g2966</name>
</gene>